<dbReference type="EMBL" id="JAPDMQ010000081">
    <property type="protein sequence ID" value="KAK0536170.1"/>
    <property type="molecule type" value="Genomic_DNA"/>
</dbReference>
<evidence type="ECO:0000256" key="1">
    <source>
        <dbReference type="SAM" id="MobiDB-lite"/>
    </source>
</evidence>
<feature type="region of interest" description="Disordered" evidence="1">
    <location>
        <begin position="410"/>
        <end position="558"/>
    </location>
</feature>
<feature type="compositionally biased region" description="Polar residues" evidence="1">
    <location>
        <begin position="509"/>
        <end position="519"/>
    </location>
</feature>
<feature type="compositionally biased region" description="Polar residues" evidence="1">
    <location>
        <begin position="528"/>
        <end position="547"/>
    </location>
</feature>
<feature type="compositionally biased region" description="Low complexity" evidence="1">
    <location>
        <begin position="738"/>
        <end position="761"/>
    </location>
</feature>
<organism evidence="2 3">
    <name type="scientific">Tilletia horrida</name>
    <dbReference type="NCBI Taxonomy" id="155126"/>
    <lineage>
        <taxon>Eukaryota</taxon>
        <taxon>Fungi</taxon>
        <taxon>Dikarya</taxon>
        <taxon>Basidiomycota</taxon>
        <taxon>Ustilaginomycotina</taxon>
        <taxon>Exobasidiomycetes</taxon>
        <taxon>Tilletiales</taxon>
        <taxon>Tilletiaceae</taxon>
        <taxon>Tilletia</taxon>
    </lineage>
</organism>
<feature type="compositionally biased region" description="Low complexity" evidence="1">
    <location>
        <begin position="8"/>
        <end position="27"/>
    </location>
</feature>
<feature type="region of interest" description="Disordered" evidence="1">
    <location>
        <begin position="712"/>
        <end position="843"/>
    </location>
</feature>
<feature type="region of interest" description="Disordered" evidence="1">
    <location>
        <begin position="1"/>
        <end position="31"/>
    </location>
</feature>
<evidence type="ECO:0000313" key="3">
    <source>
        <dbReference type="Proteomes" id="UP001176521"/>
    </source>
</evidence>
<feature type="region of interest" description="Disordered" evidence="1">
    <location>
        <begin position="364"/>
        <end position="384"/>
    </location>
</feature>
<name>A0AAN6GF73_9BASI</name>
<feature type="compositionally biased region" description="Low complexity" evidence="1">
    <location>
        <begin position="806"/>
        <end position="822"/>
    </location>
</feature>
<evidence type="ECO:0000313" key="2">
    <source>
        <dbReference type="EMBL" id="KAK0536170.1"/>
    </source>
</evidence>
<proteinExistence type="predicted"/>
<dbReference type="Proteomes" id="UP001176521">
    <property type="component" value="Unassembled WGS sequence"/>
</dbReference>
<reference evidence="2" key="1">
    <citation type="journal article" date="2023" name="PhytoFront">
        <title>Draft Genome Resources of Seven Strains of Tilletia horrida, Causal Agent of Kernel Smut of Rice.</title>
        <authorList>
            <person name="Khanal S."/>
            <person name="Antony Babu S."/>
            <person name="Zhou X.G."/>
        </authorList>
    </citation>
    <scope>NUCLEOTIDE SEQUENCE</scope>
    <source>
        <strain evidence="2">TX3</strain>
    </source>
</reference>
<feature type="compositionally biased region" description="Basic and acidic residues" evidence="1">
    <location>
        <begin position="483"/>
        <end position="496"/>
    </location>
</feature>
<accession>A0AAN6GF73</accession>
<feature type="compositionally biased region" description="Acidic residues" evidence="1">
    <location>
        <begin position="466"/>
        <end position="479"/>
    </location>
</feature>
<gene>
    <name evidence="2" type="ORF">OC842_002071</name>
</gene>
<protein>
    <recommendedName>
        <fullName evidence="4">Zinc-finger domain-containing protein</fullName>
    </recommendedName>
</protein>
<feature type="compositionally biased region" description="Low complexity" evidence="1">
    <location>
        <begin position="154"/>
        <end position="173"/>
    </location>
</feature>
<feature type="compositionally biased region" description="Basic and acidic residues" evidence="1">
    <location>
        <begin position="823"/>
        <end position="841"/>
    </location>
</feature>
<evidence type="ECO:0008006" key="4">
    <source>
        <dbReference type="Google" id="ProtNLM"/>
    </source>
</evidence>
<keyword evidence="3" id="KW-1185">Reference proteome</keyword>
<dbReference type="AlphaFoldDB" id="A0AAN6GF73"/>
<feature type="region of interest" description="Disordered" evidence="1">
    <location>
        <begin position="132"/>
        <end position="248"/>
    </location>
</feature>
<comment type="caution">
    <text evidence="2">The sequence shown here is derived from an EMBL/GenBank/DDBJ whole genome shotgun (WGS) entry which is preliminary data.</text>
</comment>
<sequence>MSSKHLSSHPNGHGNGNGNSSSFPLPSKAKQNGAEGHEVYFCHQHKGGTCQGQPFQCTYLRPSGRRCGFRFCPQAMKEIGVNVDMLLKVGLNDLSVEPAAHTHLANEYYFQCPRCRGVCKCETCSEASAAEGKGNLSKASQTKSKDWAGFMQESSSNQKKTTTKSKSSTSKNTIATGTKAAPATAIAKGKTKKEAAPAKGKAAPPKGKEKDKIASDQAPVKKAKGVNGQPVKKFVNPRPPVPLRPKQIAPPSIQTIETKLPMPNIEARIYLYETLVRLTDIIKVPKATLGNLDRFDAWTSRQCQQLLERLLAAAAGLSYIDRGQPTKNTGNAVRAYREFGSQPLRGEPWQAARELIQKQLGHDVEDLPAVDRTAEEEREREEEDRLAALAAAAEIPTLRVTRRMAAAERRLMQKNESGSDTDRASSGRKTANSRSTAASSSRTLSGSSSRNRSGNVSRSRRLDLLGDSEDDNASSDEDSASSTDRRRSRDGKRTVDDGDEDMSGAESVASKQSAGSAYQASDDEGGSNEATTITAATSPPESVNSGLKKNGDAPAPVAEPIPAPHLEAKIAILCGLCDVVIQTPDAAKEIKSGADGIWLAEREHKTAMVQLEKEWSQKRDALDSQAPSMAAEIYADWKKKKIDAEREHKWNKLQENVKHALHVDTLKIRTGPIGQDLDGRTYWQLSEYIEKMPAQTGGRWAWCLLVQGPPFPSAEDPETGPKANGSLTSNKKNDDGASSTSDLSSISSSSNQSSGLSSAPSDGGRNGHNADDDANAQRPFGGFDEHGRPRNNFEVSIPVRKKGEGSSSASTSSTLSSLSTSSKDGDGQKKEPADSKEDAKPRVFMGTNYPSEIKQIVKYLKYRCDYQQYQNTMLQITRPEPFSAAEVEAQKAEQVKLRMETEELLKALNK</sequence>
<feature type="compositionally biased region" description="Low complexity" evidence="1">
    <location>
        <begin position="433"/>
        <end position="457"/>
    </location>
</feature>